<sequence length="49" mass="5515">MRVANFSRSGHGCCWRRILTTRTRASLHLVNSLNQATRNHGCAFVKTGE</sequence>
<protein>
    <submittedName>
        <fullName evidence="1">Uncharacterized protein</fullName>
    </submittedName>
</protein>
<dbReference type="AlphaFoldDB" id="A0A0A9D9D9"/>
<organism evidence="1">
    <name type="scientific">Arundo donax</name>
    <name type="common">Giant reed</name>
    <name type="synonym">Donax arundinaceus</name>
    <dbReference type="NCBI Taxonomy" id="35708"/>
    <lineage>
        <taxon>Eukaryota</taxon>
        <taxon>Viridiplantae</taxon>
        <taxon>Streptophyta</taxon>
        <taxon>Embryophyta</taxon>
        <taxon>Tracheophyta</taxon>
        <taxon>Spermatophyta</taxon>
        <taxon>Magnoliopsida</taxon>
        <taxon>Liliopsida</taxon>
        <taxon>Poales</taxon>
        <taxon>Poaceae</taxon>
        <taxon>PACMAD clade</taxon>
        <taxon>Arundinoideae</taxon>
        <taxon>Arundineae</taxon>
        <taxon>Arundo</taxon>
    </lineage>
</organism>
<proteinExistence type="predicted"/>
<name>A0A0A9D9D9_ARUDO</name>
<reference evidence="1" key="1">
    <citation type="submission" date="2014-09" db="EMBL/GenBank/DDBJ databases">
        <authorList>
            <person name="Magalhaes I.L.F."/>
            <person name="Oliveira U."/>
            <person name="Santos F.R."/>
            <person name="Vidigal T.H.D.A."/>
            <person name="Brescovit A.D."/>
            <person name="Santos A.J."/>
        </authorList>
    </citation>
    <scope>NUCLEOTIDE SEQUENCE</scope>
    <source>
        <tissue evidence="1">Shoot tissue taken approximately 20 cm above the soil surface</tissue>
    </source>
</reference>
<evidence type="ECO:0000313" key="1">
    <source>
        <dbReference type="EMBL" id="JAD82280.1"/>
    </source>
</evidence>
<accession>A0A0A9D9D9</accession>
<dbReference type="EMBL" id="GBRH01215615">
    <property type="protein sequence ID" value="JAD82280.1"/>
    <property type="molecule type" value="Transcribed_RNA"/>
</dbReference>
<reference evidence="1" key="2">
    <citation type="journal article" date="2015" name="Data Brief">
        <title>Shoot transcriptome of the giant reed, Arundo donax.</title>
        <authorList>
            <person name="Barrero R.A."/>
            <person name="Guerrero F.D."/>
            <person name="Moolhuijzen P."/>
            <person name="Goolsby J.A."/>
            <person name="Tidwell J."/>
            <person name="Bellgard S.E."/>
            <person name="Bellgard M.I."/>
        </authorList>
    </citation>
    <scope>NUCLEOTIDE SEQUENCE</scope>
    <source>
        <tissue evidence="1">Shoot tissue taken approximately 20 cm above the soil surface</tissue>
    </source>
</reference>